<gene>
    <name evidence="1" type="ORF">ACFP81_08780</name>
</gene>
<dbReference type="InterPro" id="IPR016181">
    <property type="entry name" value="Acyl_CoA_acyltransferase"/>
</dbReference>
<evidence type="ECO:0000313" key="1">
    <source>
        <dbReference type="EMBL" id="MFC6592085.1"/>
    </source>
</evidence>
<keyword evidence="2" id="KW-1185">Reference proteome</keyword>
<dbReference type="Gene3D" id="3.40.630.30">
    <property type="match status" value="1"/>
</dbReference>
<organism evidence="1 2">
    <name type="scientific">Deinococcus lacus</name>
    <dbReference type="NCBI Taxonomy" id="392561"/>
    <lineage>
        <taxon>Bacteria</taxon>
        <taxon>Thermotogati</taxon>
        <taxon>Deinococcota</taxon>
        <taxon>Deinococci</taxon>
        <taxon>Deinococcales</taxon>
        <taxon>Deinococcaceae</taxon>
        <taxon>Deinococcus</taxon>
    </lineage>
</organism>
<comment type="caution">
    <text evidence="1">The sequence shown here is derived from an EMBL/GenBank/DDBJ whole genome shotgun (WGS) entry which is preliminary data.</text>
</comment>
<sequence>MATALKAQALEAAQQAGFRRASAGGAAANIPMLRVNTRLGYQLEPMWLTWERPTHS</sequence>
<accession>A0ABW1YFZ5</accession>
<dbReference type="RefSeq" id="WP_380083656.1">
    <property type="nucleotide sequence ID" value="NZ_JBHSWD010000001.1"/>
</dbReference>
<dbReference type="SUPFAM" id="SSF55729">
    <property type="entry name" value="Acyl-CoA N-acyltransferases (Nat)"/>
    <property type="match status" value="1"/>
</dbReference>
<name>A0ABW1YFZ5_9DEIO</name>
<evidence type="ECO:0000313" key="2">
    <source>
        <dbReference type="Proteomes" id="UP001596297"/>
    </source>
</evidence>
<dbReference type="Proteomes" id="UP001596297">
    <property type="component" value="Unassembled WGS sequence"/>
</dbReference>
<reference evidence="2" key="1">
    <citation type="journal article" date="2019" name="Int. J. Syst. Evol. Microbiol.">
        <title>The Global Catalogue of Microorganisms (GCM) 10K type strain sequencing project: providing services to taxonomists for standard genome sequencing and annotation.</title>
        <authorList>
            <consortium name="The Broad Institute Genomics Platform"/>
            <consortium name="The Broad Institute Genome Sequencing Center for Infectious Disease"/>
            <person name="Wu L."/>
            <person name="Ma J."/>
        </authorList>
    </citation>
    <scope>NUCLEOTIDE SEQUENCE [LARGE SCALE GENOMIC DNA]</scope>
    <source>
        <strain evidence="2">CGMCC 1.15772</strain>
    </source>
</reference>
<dbReference type="EMBL" id="JBHSWD010000001">
    <property type="protein sequence ID" value="MFC6592085.1"/>
    <property type="molecule type" value="Genomic_DNA"/>
</dbReference>
<proteinExistence type="predicted"/>
<protein>
    <submittedName>
        <fullName evidence="1">Uncharacterized protein</fullName>
    </submittedName>
</protein>